<dbReference type="InterPro" id="IPR038332">
    <property type="entry name" value="PPE_sf"/>
</dbReference>
<evidence type="ECO:0000313" key="5">
    <source>
        <dbReference type="Proteomes" id="UP000255467"/>
    </source>
</evidence>
<feature type="compositionally biased region" description="Low complexity" evidence="2">
    <location>
        <begin position="204"/>
        <end position="216"/>
    </location>
</feature>
<proteinExistence type="inferred from homology"/>
<dbReference type="PANTHER" id="PTHR46766">
    <property type="entry name" value="GLUTAMINE-RICH PROTEIN 2"/>
    <property type="match status" value="1"/>
</dbReference>
<sequence length="448" mass="44471">MAFPLTFLFAALPPEFNSYMLSTGPGPGPMLVTSAGYRQLATVLAGTAAASDGSMNSMSFAWAGPSATAASTAFRTHAAWLRKQAAVADQVAVQASGVARAYTGAMATMPPLPAILAIKAVIKVCRAAALAGAPTGPTVAVLAAAETVYYGMWIEAAKSMIKYTGEASAHVAALPPPIPAPPIIAGPGPVSPYMAVVPTIGPAPTSGTPATPKTMTGGTGGGPTGGNPGGGDPSGGQGGTSPNTGDPGQGPSQPTPQAENPLPDVEQAVSSAADQLTDPAMPDMADLGISEFGGESLGQPGFPGTSTGSTTLAALNGGMGGMVAMGLVRGGLGAMSGLSTGFRMPSSWPPGVGTAFGAPAAGTSGAPVSRSAPRRGVTAPTARMRRRRDDEKKSSKAYVPGEPQEVPILEKPPVIGVIEYADDEAHSSHEGGPGDVHRGLVLVTEEGK</sequence>
<reference evidence="4 5" key="1">
    <citation type="submission" date="2018-06" db="EMBL/GenBank/DDBJ databases">
        <authorList>
            <consortium name="Pathogen Informatics"/>
            <person name="Doyle S."/>
        </authorList>
    </citation>
    <scope>NUCLEOTIDE SEQUENCE [LARGE SCALE GENOMIC DNA]</scope>
    <source>
        <strain evidence="4 5">NCTC1934</strain>
    </source>
</reference>
<dbReference type="RefSeq" id="WP_039818539.1">
    <property type="nucleotide sequence ID" value="NZ_UGRY01000002.1"/>
</dbReference>
<name>A0A378Y6G3_9NOCA</name>
<evidence type="ECO:0000259" key="3">
    <source>
        <dbReference type="Pfam" id="PF00823"/>
    </source>
</evidence>
<dbReference type="Gene3D" id="1.20.1260.20">
    <property type="entry name" value="PPE superfamily"/>
    <property type="match status" value="1"/>
</dbReference>
<dbReference type="AlphaFoldDB" id="A0A378Y6G3"/>
<dbReference type="SUPFAM" id="SSF140459">
    <property type="entry name" value="PE/PPE dimer-like"/>
    <property type="match status" value="1"/>
</dbReference>
<comment type="similarity">
    <text evidence="1">Belongs to the mycobacterial PPE family.</text>
</comment>
<dbReference type="PANTHER" id="PTHR46766:SF1">
    <property type="entry name" value="GLUTAMINE-RICH PROTEIN 2"/>
    <property type="match status" value="1"/>
</dbReference>
<feature type="compositionally biased region" description="Polar residues" evidence="2">
    <location>
        <begin position="241"/>
        <end position="258"/>
    </location>
</feature>
<dbReference type="GO" id="GO:0052572">
    <property type="term" value="P:response to host immune response"/>
    <property type="evidence" value="ECO:0007669"/>
    <property type="project" value="TreeGrafter"/>
</dbReference>
<evidence type="ECO:0000256" key="1">
    <source>
        <dbReference type="ARBA" id="ARBA00010652"/>
    </source>
</evidence>
<keyword evidence="5" id="KW-1185">Reference proteome</keyword>
<dbReference type="OrthoDB" id="4535915at2"/>
<feature type="region of interest" description="Disordered" evidence="2">
    <location>
        <begin position="204"/>
        <end position="262"/>
    </location>
</feature>
<feature type="domain" description="PPE" evidence="3">
    <location>
        <begin position="9"/>
        <end position="175"/>
    </location>
</feature>
<feature type="region of interest" description="Disordered" evidence="2">
    <location>
        <begin position="355"/>
        <end position="448"/>
    </location>
</feature>
<evidence type="ECO:0000256" key="2">
    <source>
        <dbReference type="SAM" id="MobiDB-lite"/>
    </source>
</evidence>
<accession>A0A378Y6G3</accession>
<gene>
    <name evidence="4" type="ORF">NCTC1934_00232</name>
</gene>
<feature type="compositionally biased region" description="Gly residues" evidence="2">
    <location>
        <begin position="217"/>
        <end position="239"/>
    </location>
</feature>
<dbReference type="EMBL" id="UGRY01000002">
    <property type="protein sequence ID" value="SUA72802.1"/>
    <property type="molecule type" value="Genomic_DNA"/>
</dbReference>
<feature type="region of interest" description="Disordered" evidence="2">
    <location>
        <begin position="278"/>
        <end position="309"/>
    </location>
</feature>
<dbReference type="Proteomes" id="UP000255467">
    <property type="component" value="Unassembled WGS sequence"/>
</dbReference>
<protein>
    <submittedName>
        <fullName evidence="4">Uncharacterized PPE family protein PPE36</fullName>
    </submittedName>
</protein>
<dbReference type="STRING" id="1406858.GCA_000710895_01690"/>
<evidence type="ECO:0000313" key="4">
    <source>
        <dbReference type="EMBL" id="SUA72802.1"/>
    </source>
</evidence>
<dbReference type="InterPro" id="IPR000030">
    <property type="entry name" value="PPE_dom"/>
</dbReference>
<organism evidence="4 5">
    <name type="scientific">Nocardia otitidiscaviarum</name>
    <dbReference type="NCBI Taxonomy" id="1823"/>
    <lineage>
        <taxon>Bacteria</taxon>
        <taxon>Bacillati</taxon>
        <taxon>Actinomycetota</taxon>
        <taxon>Actinomycetes</taxon>
        <taxon>Mycobacteriales</taxon>
        <taxon>Nocardiaceae</taxon>
        <taxon>Nocardia</taxon>
    </lineage>
</organism>
<dbReference type="Pfam" id="PF00823">
    <property type="entry name" value="PPE"/>
    <property type="match status" value="1"/>
</dbReference>